<dbReference type="EMBL" id="MPRL01000009">
    <property type="protein sequence ID" value="OOZ41498.1"/>
    <property type="molecule type" value="Genomic_DNA"/>
</dbReference>
<organism evidence="8 9">
    <name type="scientific">Solemya pervernicosa gill symbiont</name>
    <dbReference type="NCBI Taxonomy" id="642797"/>
    <lineage>
        <taxon>Bacteria</taxon>
        <taxon>Pseudomonadati</taxon>
        <taxon>Pseudomonadota</taxon>
        <taxon>Gammaproteobacteria</taxon>
        <taxon>sulfur-oxidizing symbionts</taxon>
    </lineage>
</organism>
<evidence type="ECO:0000256" key="1">
    <source>
        <dbReference type="ARBA" id="ARBA00010577"/>
    </source>
</evidence>
<feature type="domain" description="FlgD/Vpr Ig-like" evidence="6">
    <location>
        <begin position="122"/>
        <end position="185"/>
    </location>
</feature>
<protein>
    <recommendedName>
        <fullName evidence="2 5">Basal-body rod modification protein FlgD</fullName>
    </recommendedName>
</protein>
<dbReference type="InterPro" id="IPR025965">
    <property type="entry name" value="FlgD/Vpr_Ig-like"/>
</dbReference>
<dbReference type="InterPro" id="IPR005648">
    <property type="entry name" value="FlgD"/>
</dbReference>
<evidence type="ECO:0000256" key="2">
    <source>
        <dbReference type="ARBA" id="ARBA00016013"/>
    </source>
</evidence>
<evidence type="ECO:0000259" key="6">
    <source>
        <dbReference type="Pfam" id="PF13860"/>
    </source>
</evidence>
<sequence>MTNAIDQSTLSALGLSTKTASKDAEVDANALGQEQFLTLMLTQLQNQDPFKPMESGEYLTQIAQFSQVTGLQDLQTSFDDFAGRMQSNQVLQASNMVGRTVLVEPQMSDGKAVGNLNEAGLAGGVELPQASEKLTVEIYDTFGQHVRSIDYGSVEKGISYFVWDGLNEQGEAAPPGRYLVSANARFGNEVEAVEPLMADSVGSVSLGTGTSGFKVNLNGLGESEFSRIRQIM</sequence>
<dbReference type="InterPro" id="IPR025963">
    <property type="entry name" value="FLgD_Tudor"/>
</dbReference>
<dbReference type="Proteomes" id="UP000191110">
    <property type="component" value="Unassembled WGS sequence"/>
</dbReference>
<proteinExistence type="inferred from homology"/>
<dbReference type="Pfam" id="PF13860">
    <property type="entry name" value="FlgD_ig"/>
    <property type="match status" value="1"/>
</dbReference>
<keyword evidence="3 5" id="KW-1005">Bacterial flagellum biogenesis</keyword>
<reference evidence="8 9" key="1">
    <citation type="submission" date="2016-11" db="EMBL/GenBank/DDBJ databases">
        <title>Mixed transmission modes and dynamic genome evolution in an obligate animal-bacterial symbiosis.</title>
        <authorList>
            <person name="Russell S.L."/>
            <person name="Corbett-Detig R.B."/>
            <person name="Cavanaugh C.M."/>
        </authorList>
    </citation>
    <scope>NUCLEOTIDE SEQUENCE [LARGE SCALE GENOMIC DNA]</scope>
    <source>
        <strain evidence="8">Sveles-Q1</strain>
    </source>
</reference>
<keyword evidence="9" id="KW-1185">Reference proteome</keyword>
<dbReference type="Gene3D" id="2.60.40.4070">
    <property type="match status" value="1"/>
</dbReference>
<dbReference type="AlphaFoldDB" id="A0A1T2L8Q6"/>
<comment type="similarity">
    <text evidence="1 5">Belongs to the FlgD family.</text>
</comment>
<dbReference type="OrthoDB" id="9785233at2"/>
<name>A0A1T2L8Q6_9GAMM</name>
<evidence type="ECO:0000256" key="5">
    <source>
        <dbReference type="RuleBase" id="RU362076"/>
    </source>
</evidence>
<gene>
    <name evidence="8" type="ORF">BOW53_03750</name>
</gene>
<feature type="domain" description="FlgD Tudor-like" evidence="7">
    <location>
        <begin position="88"/>
        <end position="228"/>
    </location>
</feature>
<dbReference type="Gene3D" id="2.30.30.910">
    <property type="match status" value="1"/>
</dbReference>
<dbReference type="GO" id="GO:0044781">
    <property type="term" value="P:bacterial-type flagellum organization"/>
    <property type="evidence" value="ECO:0007669"/>
    <property type="project" value="UniProtKB-UniRule"/>
</dbReference>
<accession>A0A1T2L8Q6</accession>
<evidence type="ECO:0000256" key="3">
    <source>
        <dbReference type="ARBA" id="ARBA00022795"/>
    </source>
</evidence>
<dbReference type="Pfam" id="PF13861">
    <property type="entry name" value="FLgD_tudor"/>
    <property type="match status" value="1"/>
</dbReference>
<dbReference type="Pfam" id="PF03963">
    <property type="entry name" value="FlgD"/>
    <property type="match status" value="1"/>
</dbReference>
<evidence type="ECO:0000313" key="8">
    <source>
        <dbReference type="EMBL" id="OOZ41498.1"/>
    </source>
</evidence>
<evidence type="ECO:0000313" key="9">
    <source>
        <dbReference type="Proteomes" id="UP000191110"/>
    </source>
</evidence>
<comment type="caution">
    <text evidence="8">The sequence shown here is derived from an EMBL/GenBank/DDBJ whole genome shotgun (WGS) entry which is preliminary data.</text>
</comment>
<comment type="function">
    <text evidence="4 5">Required for flagellar hook formation. May act as a scaffolding protein.</text>
</comment>
<evidence type="ECO:0000256" key="4">
    <source>
        <dbReference type="ARBA" id="ARBA00024746"/>
    </source>
</evidence>
<dbReference type="RefSeq" id="WP_078482745.1">
    <property type="nucleotide sequence ID" value="NZ_MPRL01000009.1"/>
</dbReference>
<evidence type="ECO:0000259" key="7">
    <source>
        <dbReference type="Pfam" id="PF13861"/>
    </source>
</evidence>